<dbReference type="Pfam" id="PF00403">
    <property type="entry name" value="HMA"/>
    <property type="match status" value="1"/>
</dbReference>
<keyword evidence="2" id="KW-0479">Metal-binding</keyword>
<dbReference type="CDD" id="cd00371">
    <property type="entry name" value="HMA"/>
    <property type="match status" value="1"/>
</dbReference>
<evidence type="ECO:0000256" key="4">
    <source>
        <dbReference type="ARBA" id="ARBA00024045"/>
    </source>
</evidence>
<comment type="similarity">
    <text evidence="4">Belongs to the HIPP family.</text>
</comment>
<dbReference type="Proteomes" id="UP000032180">
    <property type="component" value="Chromosome 11"/>
</dbReference>
<dbReference type="PROSITE" id="PS50846">
    <property type="entry name" value="HMA_2"/>
    <property type="match status" value="1"/>
</dbReference>
<evidence type="ECO:0000256" key="2">
    <source>
        <dbReference type="ARBA" id="ARBA00022723"/>
    </source>
</evidence>
<accession>A0A0D9XSE0</accession>
<evidence type="ECO:0000259" key="6">
    <source>
        <dbReference type="PROSITE" id="PS50846"/>
    </source>
</evidence>
<evidence type="ECO:0000256" key="5">
    <source>
        <dbReference type="SAM" id="MobiDB-lite"/>
    </source>
</evidence>
<dbReference type="InterPro" id="IPR006121">
    <property type="entry name" value="HMA_dom"/>
</dbReference>
<feature type="region of interest" description="Disordered" evidence="5">
    <location>
        <begin position="91"/>
        <end position="138"/>
    </location>
</feature>
<keyword evidence="3" id="KW-0449">Lipoprotein</keyword>
<reference evidence="7" key="3">
    <citation type="submission" date="2015-04" db="UniProtKB">
        <authorList>
            <consortium name="EnsemblPlants"/>
        </authorList>
    </citation>
    <scope>IDENTIFICATION</scope>
</reference>
<dbReference type="GO" id="GO:0046872">
    <property type="term" value="F:metal ion binding"/>
    <property type="evidence" value="ECO:0007669"/>
    <property type="project" value="UniProtKB-KW"/>
</dbReference>
<dbReference type="EnsemblPlants" id="LPERR11G11640.1">
    <property type="protein sequence ID" value="LPERR11G11640.1"/>
    <property type="gene ID" value="LPERR11G11640"/>
</dbReference>
<keyword evidence="1" id="KW-0488">Methylation</keyword>
<feature type="compositionally biased region" description="Gly residues" evidence="5">
    <location>
        <begin position="315"/>
        <end position="324"/>
    </location>
</feature>
<reference evidence="7 8" key="1">
    <citation type="submission" date="2012-08" db="EMBL/GenBank/DDBJ databases">
        <title>Oryza genome evolution.</title>
        <authorList>
            <person name="Wing R.A."/>
        </authorList>
    </citation>
    <scope>NUCLEOTIDE SEQUENCE</scope>
</reference>
<dbReference type="STRING" id="77586.A0A0D9XSE0"/>
<name>A0A0D9XSE0_9ORYZ</name>
<dbReference type="eggNOG" id="KOG1603">
    <property type="taxonomic scope" value="Eukaryota"/>
</dbReference>
<dbReference type="PANTHER" id="PTHR45868:SF93">
    <property type="entry name" value="OS12G0144600 PROTEIN"/>
    <property type="match status" value="1"/>
</dbReference>
<sequence length="488" mass="51540">MSNEEVLKIQTCVLKVNIHCDGCQKKVKKILHKIEGVYQTRMDAEKGMVMVSGQVDPATIIKKLSKVGKRAELWGSKVGVAAVNNQIEKFHLTGGGKGGQPKDTTSDKGQPKDASGKGQKGGGGRNKEAKMMMPPHPTPQQIQQLQQHLQMNGLKLPQFMDGKMPPFSATAAAATSIKDPMSVKFNIPEDGFVDDGSEFDDEFADFDDEEDFNDGGLDDEDYNDPMMMKQMAMLPPNASGGGDKKGGKKGGRNEIPVQIKGNSTGGGGSKKDVGGNQNQGGSKNGGGGQPNNDNEGGSGAVNGGGNHPGAHGKKGGGSLVGGPMGRMPTQQQAMTRPNLMGPRGAGFTGMGQMGSGSMTVPQMAHHHHPQMGNGAVQGMLPPAFYQGGGMLEMPQATAVAGNPMAQHQHMAMMQQQQHLQQQQMMMNGNHGYYGHGHGGGAPTGYPAAGYGYGRPVMQYPMSYPMQLPPLGEPYNYFSDENPNGCSVM</sequence>
<keyword evidence="8" id="KW-1185">Reference proteome</keyword>
<protein>
    <recommendedName>
        <fullName evidence="6">HMA domain-containing protein</fullName>
    </recommendedName>
</protein>
<dbReference type="Gene3D" id="3.30.70.100">
    <property type="match status" value="1"/>
</dbReference>
<evidence type="ECO:0000256" key="3">
    <source>
        <dbReference type="ARBA" id="ARBA00023289"/>
    </source>
</evidence>
<feature type="compositionally biased region" description="Gly residues" evidence="5">
    <location>
        <begin position="296"/>
        <end position="307"/>
    </location>
</feature>
<dbReference type="FunFam" id="3.30.70.100:FF:000008">
    <property type="entry name" value="Copper transport protein ATOX1"/>
    <property type="match status" value="1"/>
</dbReference>
<evidence type="ECO:0000313" key="8">
    <source>
        <dbReference type="Proteomes" id="UP000032180"/>
    </source>
</evidence>
<dbReference type="InterPro" id="IPR036163">
    <property type="entry name" value="HMA_dom_sf"/>
</dbReference>
<dbReference type="Gramene" id="LPERR11G11640.1">
    <property type="protein sequence ID" value="LPERR11G11640.1"/>
    <property type="gene ID" value="LPERR11G11640"/>
</dbReference>
<dbReference type="HOGENOM" id="CLU_017291_0_0_1"/>
<feature type="compositionally biased region" description="Basic and acidic residues" evidence="5">
    <location>
        <begin position="104"/>
        <end position="115"/>
    </location>
</feature>
<evidence type="ECO:0000256" key="1">
    <source>
        <dbReference type="ARBA" id="ARBA00022481"/>
    </source>
</evidence>
<keyword evidence="3" id="KW-0636">Prenylation</keyword>
<reference evidence="8" key="2">
    <citation type="submission" date="2013-12" db="EMBL/GenBank/DDBJ databases">
        <authorList>
            <person name="Yu Y."/>
            <person name="Lee S."/>
            <person name="de Baynast K."/>
            <person name="Wissotski M."/>
            <person name="Liu L."/>
            <person name="Talag J."/>
            <person name="Goicoechea J."/>
            <person name="Angelova A."/>
            <person name="Jetty R."/>
            <person name="Kudrna D."/>
            <person name="Golser W."/>
            <person name="Rivera L."/>
            <person name="Zhang J."/>
            <person name="Wing R."/>
        </authorList>
    </citation>
    <scope>NUCLEOTIDE SEQUENCE</scope>
</reference>
<dbReference type="AlphaFoldDB" id="A0A0D9XSE0"/>
<evidence type="ECO:0000313" key="7">
    <source>
        <dbReference type="EnsemblPlants" id="LPERR11G11640.1"/>
    </source>
</evidence>
<organism evidence="7 8">
    <name type="scientific">Leersia perrieri</name>
    <dbReference type="NCBI Taxonomy" id="77586"/>
    <lineage>
        <taxon>Eukaryota</taxon>
        <taxon>Viridiplantae</taxon>
        <taxon>Streptophyta</taxon>
        <taxon>Embryophyta</taxon>
        <taxon>Tracheophyta</taxon>
        <taxon>Spermatophyta</taxon>
        <taxon>Magnoliopsida</taxon>
        <taxon>Liliopsida</taxon>
        <taxon>Poales</taxon>
        <taxon>Poaceae</taxon>
        <taxon>BOP clade</taxon>
        <taxon>Oryzoideae</taxon>
        <taxon>Oryzeae</taxon>
        <taxon>Oryzinae</taxon>
        <taxon>Leersia</taxon>
    </lineage>
</organism>
<proteinExistence type="inferred from homology"/>
<feature type="region of interest" description="Disordered" evidence="5">
    <location>
        <begin position="232"/>
        <end position="330"/>
    </location>
</feature>
<feature type="domain" description="HMA" evidence="6">
    <location>
        <begin position="9"/>
        <end position="72"/>
    </location>
</feature>
<dbReference type="PANTHER" id="PTHR45868">
    <property type="entry name" value="HEAVY METAL-ASSOCIATED ISOPRENYLATED PLANT PROTEIN 33-RELATED"/>
    <property type="match status" value="1"/>
</dbReference>
<dbReference type="SUPFAM" id="SSF55008">
    <property type="entry name" value="HMA, heavy metal-associated domain"/>
    <property type="match status" value="1"/>
</dbReference>